<dbReference type="Gene3D" id="3.40.50.1820">
    <property type="entry name" value="alpha/beta hydrolase"/>
    <property type="match status" value="1"/>
</dbReference>
<dbReference type="Proteomes" id="UP000001693">
    <property type="component" value="Chromosome"/>
</dbReference>
<dbReference type="AlphaFoldDB" id="B1XZ68"/>
<dbReference type="SUPFAM" id="SSF53474">
    <property type="entry name" value="alpha/beta-Hydrolases"/>
    <property type="match status" value="1"/>
</dbReference>
<dbReference type="EMBL" id="CP001013">
    <property type="protein sequence ID" value="ACB35238.1"/>
    <property type="molecule type" value="Genomic_DNA"/>
</dbReference>
<dbReference type="PANTHER" id="PTHR48081:SF33">
    <property type="entry name" value="KYNURENINE FORMAMIDASE"/>
    <property type="match status" value="1"/>
</dbReference>
<dbReference type="GO" id="GO:0016787">
    <property type="term" value="F:hydrolase activity"/>
    <property type="evidence" value="ECO:0007669"/>
    <property type="project" value="UniProtKB-KW"/>
</dbReference>
<dbReference type="InterPro" id="IPR050300">
    <property type="entry name" value="GDXG_lipolytic_enzyme"/>
</dbReference>
<keyword evidence="5" id="KW-1185">Reference proteome</keyword>
<proteinExistence type="predicted"/>
<evidence type="ECO:0000313" key="4">
    <source>
        <dbReference type="EMBL" id="ACB35238.1"/>
    </source>
</evidence>
<dbReference type="KEGG" id="lch:Lcho_2976"/>
<dbReference type="HOGENOM" id="CLU_012494_4_7_4"/>
<dbReference type="STRING" id="395495.Lcho_2976"/>
<feature type="region of interest" description="Disordered" evidence="2">
    <location>
        <begin position="1"/>
        <end position="22"/>
    </location>
</feature>
<organism evidence="4 5">
    <name type="scientific">Leptothrix cholodnii (strain ATCC 51168 / LMG 8142 / SP-6)</name>
    <name type="common">Leptothrix discophora (strain SP-6)</name>
    <dbReference type="NCBI Taxonomy" id="395495"/>
    <lineage>
        <taxon>Bacteria</taxon>
        <taxon>Pseudomonadati</taxon>
        <taxon>Pseudomonadota</taxon>
        <taxon>Betaproteobacteria</taxon>
        <taxon>Burkholderiales</taxon>
        <taxon>Sphaerotilaceae</taxon>
        <taxon>Leptothrix</taxon>
    </lineage>
</organism>
<sequence>MTVMSQVPAHPGVAEEGTAPDDERTRWLEVQYNNRARIPEHPQIFARWAAVSAQVRAQSHCELDLPYGPTAGQRLDVFPCDDDGAPVLVYLHGGWWRSLDKSDQSLVAPAFVRGGAMVVVPNYDLCPAVGIDTIVQQVAQSVAWVWRNAARFGADRRRIVLAGHSAGAQLAAMLLGLDWPKLAPDLPAAMLRSGLGLSGVYDLGPLMATPFLQQDLRLDEGQVARLSPARLTAPKGRFAALVGGLESEEFLRQNQLIASAWGRRVVPVCEALPGVHHLSIVDELAEPGTRVQSLAWELLDQGA</sequence>
<reference evidence="4 5" key="1">
    <citation type="submission" date="2008-03" db="EMBL/GenBank/DDBJ databases">
        <title>Complete sequence of Leptothrix cholodnii SP-6.</title>
        <authorList>
            <consortium name="US DOE Joint Genome Institute"/>
            <person name="Copeland A."/>
            <person name="Lucas S."/>
            <person name="Lapidus A."/>
            <person name="Glavina del Rio T."/>
            <person name="Dalin E."/>
            <person name="Tice H."/>
            <person name="Bruce D."/>
            <person name="Goodwin L."/>
            <person name="Pitluck S."/>
            <person name="Chertkov O."/>
            <person name="Brettin T."/>
            <person name="Detter J.C."/>
            <person name="Han C."/>
            <person name="Kuske C.R."/>
            <person name="Schmutz J."/>
            <person name="Larimer F."/>
            <person name="Land M."/>
            <person name="Hauser L."/>
            <person name="Kyrpides N."/>
            <person name="Lykidis A."/>
            <person name="Emerson D."/>
            <person name="Richardson P."/>
        </authorList>
    </citation>
    <scope>NUCLEOTIDE SEQUENCE [LARGE SCALE GENOMIC DNA]</scope>
    <source>
        <strain evidence="5">ATCC 51168 / LMG 8142 / SP-6</strain>
    </source>
</reference>
<evidence type="ECO:0000313" key="5">
    <source>
        <dbReference type="Proteomes" id="UP000001693"/>
    </source>
</evidence>
<evidence type="ECO:0000259" key="3">
    <source>
        <dbReference type="Pfam" id="PF20434"/>
    </source>
</evidence>
<dbReference type="RefSeq" id="WP_012347992.1">
    <property type="nucleotide sequence ID" value="NC_010524.1"/>
</dbReference>
<protein>
    <recommendedName>
        <fullName evidence="3">BD-FAE-like domain-containing protein</fullName>
    </recommendedName>
</protein>
<accession>B1XZ68</accession>
<evidence type="ECO:0000256" key="1">
    <source>
        <dbReference type="ARBA" id="ARBA00022801"/>
    </source>
</evidence>
<dbReference type="eggNOG" id="COG0657">
    <property type="taxonomic scope" value="Bacteria"/>
</dbReference>
<dbReference type="InterPro" id="IPR049492">
    <property type="entry name" value="BD-FAE-like_dom"/>
</dbReference>
<dbReference type="ESTHER" id="lepcp-b1xz68">
    <property type="family name" value="BD-FAE"/>
</dbReference>
<keyword evidence="1" id="KW-0378">Hydrolase</keyword>
<dbReference type="Pfam" id="PF20434">
    <property type="entry name" value="BD-FAE"/>
    <property type="match status" value="1"/>
</dbReference>
<gene>
    <name evidence="4" type="ordered locus">Lcho_2976</name>
</gene>
<name>B1XZ68_LEPCP</name>
<dbReference type="PANTHER" id="PTHR48081">
    <property type="entry name" value="AB HYDROLASE SUPERFAMILY PROTEIN C4A8.06C"/>
    <property type="match status" value="1"/>
</dbReference>
<feature type="domain" description="BD-FAE-like" evidence="3">
    <location>
        <begin position="83"/>
        <end position="174"/>
    </location>
</feature>
<dbReference type="InterPro" id="IPR029058">
    <property type="entry name" value="AB_hydrolase_fold"/>
</dbReference>
<evidence type="ECO:0000256" key="2">
    <source>
        <dbReference type="SAM" id="MobiDB-lite"/>
    </source>
</evidence>